<gene>
    <name evidence="10" type="primary">ypdB_3</name>
    <name evidence="10" type="ORF">AN619_29970</name>
</gene>
<evidence type="ECO:0000256" key="4">
    <source>
        <dbReference type="ARBA" id="ARBA00023159"/>
    </source>
</evidence>
<dbReference type="InterPro" id="IPR011006">
    <property type="entry name" value="CheY-like_superfamily"/>
</dbReference>
<dbReference type="Gene3D" id="3.40.50.2300">
    <property type="match status" value="1"/>
</dbReference>
<organism evidence="10 11">
    <name type="scientific">Thermotalea metallivorans</name>
    <dbReference type="NCBI Taxonomy" id="520762"/>
    <lineage>
        <taxon>Bacteria</taxon>
        <taxon>Bacillati</taxon>
        <taxon>Bacillota</taxon>
        <taxon>Clostridia</taxon>
        <taxon>Peptostreptococcales</taxon>
        <taxon>Thermotaleaceae</taxon>
        <taxon>Thermotalea</taxon>
    </lineage>
</organism>
<comment type="caution">
    <text evidence="10">The sequence shown here is derived from an EMBL/GenBank/DDBJ whole genome shotgun (WGS) entry which is preliminary data.</text>
</comment>
<evidence type="ECO:0000313" key="10">
    <source>
        <dbReference type="EMBL" id="KXG73702.1"/>
    </source>
</evidence>
<dbReference type="SMART" id="SM00448">
    <property type="entry name" value="REC"/>
    <property type="match status" value="1"/>
</dbReference>
<dbReference type="PROSITE" id="PS50110">
    <property type="entry name" value="RESPONSE_REGULATORY"/>
    <property type="match status" value="1"/>
</dbReference>
<proteinExistence type="predicted"/>
<dbReference type="Proteomes" id="UP000070456">
    <property type="component" value="Unassembled WGS sequence"/>
</dbReference>
<accession>A0A140KZH7</accession>
<dbReference type="Pfam" id="PF00072">
    <property type="entry name" value="Response_reg"/>
    <property type="match status" value="1"/>
</dbReference>
<protein>
    <recommendedName>
        <fullName evidence="1">Stage 0 sporulation protein A homolog</fullName>
    </recommendedName>
</protein>
<sequence>MTNALNIAVCDDDPIQVETIKAYINALDMNYEFNVIAAFSGEALLKKIKDHEIHIAFLDIQMEKMDGIKLGKQIKAIYKNAIIVYITGFKDYAFHAFCVKAVDYMLKPVTEKKFKKLIEYAILRFEQLIAYQRKQQVFTIKTKEMILNVKYEEILFFEKNLRKMKIYTVQGEYEFYLSMKKLMEMLDMKYFVRCHQGYLVNKYKILEQKENHIYLRDKNILIPVSRKFKANVLKVLEENMFS</sequence>
<dbReference type="AlphaFoldDB" id="A0A140KZH7"/>
<keyword evidence="4" id="KW-0010">Activator</keyword>
<evidence type="ECO:0000256" key="5">
    <source>
        <dbReference type="ARBA" id="ARBA00024867"/>
    </source>
</evidence>
<dbReference type="Gene3D" id="2.40.50.1020">
    <property type="entry name" value="LytTr DNA-binding domain"/>
    <property type="match status" value="1"/>
</dbReference>
<dbReference type="InterPro" id="IPR001789">
    <property type="entry name" value="Sig_transdc_resp-reg_receiver"/>
</dbReference>
<evidence type="ECO:0000256" key="3">
    <source>
        <dbReference type="ARBA" id="ARBA00023012"/>
    </source>
</evidence>
<dbReference type="PANTHER" id="PTHR37299:SF3">
    <property type="entry name" value="STAGE 0 SPORULATION PROTEIN A HOMOLOG"/>
    <property type="match status" value="1"/>
</dbReference>
<evidence type="ECO:0000313" key="11">
    <source>
        <dbReference type="Proteomes" id="UP000070456"/>
    </source>
</evidence>
<feature type="modified residue" description="4-aspartylphosphate" evidence="7">
    <location>
        <position position="59"/>
    </location>
</feature>
<evidence type="ECO:0000256" key="1">
    <source>
        <dbReference type="ARBA" id="ARBA00018672"/>
    </source>
</evidence>
<dbReference type="EMBL" id="LOEE01000083">
    <property type="protein sequence ID" value="KXG73702.1"/>
    <property type="molecule type" value="Genomic_DNA"/>
</dbReference>
<dbReference type="GO" id="GO:0003677">
    <property type="term" value="F:DNA binding"/>
    <property type="evidence" value="ECO:0007669"/>
    <property type="project" value="InterPro"/>
</dbReference>
<dbReference type="Pfam" id="PF04397">
    <property type="entry name" value="LytTR"/>
    <property type="match status" value="1"/>
</dbReference>
<keyword evidence="3" id="KW-0902">Two-component regulatory system</keyword>
<keyword evidence="11" id="KW-1185">Reference proteome</keyword>
<evidence type="ECO:0000259" key="9">
    <source>
        <dbReference type="PROSITE" id="PS50930"/>
    </source>
</evidence>
<dbReference type="PROSITE" id="PS50930">
    <property type="entry name" value="HTH_LYTTR"/>
    <property type="match status" value="1"/>
</dbReference>
<feature type="domain" description="HTH LytTR-type" evidence="9">
    <location>
        <begin position="138"/>
        <end position="238"/>
    </location>
</feature>
<dbReference type="InterPro" id="IPR007492">
    <property type="entry name" value="LytTR_DNA-bd_dom"/>
</dbReference>
<dbReference type="PANTHER" id="PTHR37299">
    <property type="entry name" value="TRANSCRIPTIONAL REGULATOR-RELATED"/>
    <property type="match status" value="1"/>
</dbReference>
<dbReference type="GO" id="GO:0000156">
    <property type="term" value="F:phosphorelay response regulator activity"/>
    <property type="evidence" value="ECO:0007669"/>
    <property type="project" value="InterPro"/>
</dbReference>
<keyword evidence="7" id="KW-0597">Phosphoprotein</keyword>
<feature type="domain" description="Response regulatory" evidence="8">
    <location>
        <begin position="6"/>
        <end position="122"/>
    </location>
</feature>
<comment type="function">
    <text evidence="6">Required for high-level post-exponential phase expression of a series of secreted proteins.</text>
</comment>
<evidence type="ECO:0000259" key="8">
    <source>
        <dbReference type="PROSITE" id="PS50110"/>
    </source>
</evidence>
<dbReference type="SUPFAM" id="SSF52172">
    <property type="entry name" value="CheY-like"/>
    <property type="match status" value="1"/>
</dbReference>
<dbReference type="STRING" id="520762.AN619_29970"/>
<name>A0A140KZH7_9FIRM</name>
<evidence type="ECO:0000256" key="6">
    <source>
        <dbReference type="ARBA" id="ARBA00037164"/>
    </source>
</evidence>
<evidence type="ECO:0000256" key="7">
    <source>
        <dbReference type="PROSITE-ProRule" id="PRU00169"/>
    </source>
</evidence>
<dbReference type="InterPro" id="IPR046947">
    <property type="entry name" value="LytR-like"/>
</dbReference>
<evidence type="ECO:0000256" key="2">
    <source>
        <dbReference type="ARBA" id="ARBA00022490"/>
    </source>
</evidence>
<dbReference type="SMART" id="SM00850">
    <property type="entry name" value="LytTR"/>
    <property type="match status" value="1"/>
</dbReference>
<reference evidence="10 11" key="1">
    <citation type="submission" date="2015-12" db="EMBL/GenBank/DDBJ databases">
        <title>Draft genome sequence of the thermoanaerobe Thermotalea metallivorans, an isolate from the runoff channel of the Great Artesian Basin, Australia.</title>
        <authorList>
            <person name="Patel B.K."/>
        </authorList>
    </citation>
    <scope>NUCLEOTIDE SEQUENCE [LARGE SCALE GENOMIC DNA]</scope>
    <source>
        <strain evidence="10 11">B2-1</strain>
    </source>
</reference>
<keyword evidence="2" id="KW-0963">Cytoplasm</keyword>
<comment type="function">
    <text evidence="5">May play the central regulatory role in sporulation. It may be an element of the effector pathway responsible for the activation of sporulation genes in response to nutritional stress. Spo0A may act in concert with spo0H (a sigma factor) to control the expression of some genes that are critical to the sporulation process.</text>
</comment>
<dbReference type="RefSeq" id="WP_068558064.1">
    <property type="nucleotide sequence ID" value="NZ_LOEE01000083.1"/>
</dbReference>